<comment type="similarity">
    <text evidence="2">Belongs to the ACC deaminase/D-cysteine desulfhydrase family.</text>
</comment>
<comment type="caution">
    <text evidence="5">The sequence shown here is derived from an EMBL/GenBank/DDBJ whole genome shotgun (WGS) entry which is preliminary data.</text>
</comment>
<evidence type="ECO:0000259" key="4">
    <source>
        <dbReference type="Pfam" id="PF00291"/>
    </source>
</evidence>
<proteinExistence type="inferred from homology"/>
<protein>
    <submittedName>
        <fullName evidence="5">D-cysteine desulfhydrase</fullName>
    </submittedName>
</protein>
<dbReference type="PANTHER" id="PTHR43780">
    <property type="entry name" value="1-AMINOCYCLOPROPANE-1-CARBOXYLATE DEAMINASE-RELATED"/>
    <property type="match status" value="1"/>
</dbReference>
<dbReference type="InterPro" id="IPR036052">
    <property type="entry name" value="TrpB-like_PALP_sf"/>
</dbReference>
<dbReference type="SUPFAM" id="SSF53686">
    <property type="entry name" value="Tryptophan synthase beta subunit-like PLP-dependent enzymes"/>
    <property type="match status" value="1"/>
</dbReference>
<dbReference type="RefSeq" id="WP_132191187.1">
    <property type="nucleotide sequence ID" value="NZ_SLWM01000010.1"/>
</dbReference>
<evidence type="ECO:0000256" key="2">
    <source>
        <dbReference type="ARBA" id="ARBA00008639"/>
    </source>
</evidence>
<organism evidence="5 6">
    <name type="scientific">Kribbella orskensis</name>
    <dbReference type="NCBI Taxonomy" id="2512216"/>
    <lineage>
        <taxon>Bacteria</taxon>
        <taxon>Bacillati</taxon>
        <taxon>Actinomycetota</taxon>
        <taxon>Actinomycetes</taxon>
        <taxon>Propionibacteriales</taxon>
        <taxon>Kribbellaceae</taxon>
        <taxon>Kribbella</taxon>
    </lineage>
</organism>
<evidence type="ECO:0000313" key="6">
    <source>
        <dbReference type="Proteomes" id="UP000295818"/>
    </source>
</evidence>
<dbReference type="PIRSF" id="PIRSF006278">
    <property type="entry name" value="ACCD_DCysDesulf"/>
    <property type="match status" value="1"/>
</dbReference>
<keyword evidence="6" id="KW-1185">Reference proteome</keyword>
<dbReference type="InterPro" id="IPR001926">
    <property type="entry name" value="TrpB-like_PALP"/>
</dbReference>
<accession>A0ABY2BH21</accession>
<dbReference type="Proteomes" id="UP000295818">
    <property type="component" value="Unassembled WGS sequence"/>
</dbReference>
<evidence type="ECO:0000256" key="3">
    <source>
        <dbReference type="ARBA" id="ARBA00022898"/>
    </source>
</evidence>
<comment type="cofactor">
    <cofactor evidence="1">
        <name>pyridoxal 5'-phosphate</name>
        <dbReference type="ChEBI" id="CHEBI:597326"/>
    </cofactor>
</comment>
<gene>
    <name evidence="5" type="ORF">EV644_11067</name>
</gene>
<dbReference type="InterPro" id="IPR027278">
    <property type="entry name" value="ACCD_DCysDesulf"/>
</dbReference>
<dbReference type="PANTHER" id="PTHR43780:SF2">
    <property type="entry name" value="1-AMINOCYCLOPROPANE-1-CARBOXYLATE DEAMINASE-RELATED"/>
    <property type="match status" value="1"/>
</dbReference>
<feature type="domain" description="Tryptophan synthase beta chain-like PALP" evidence="4">
    <location>
        <begin position="14"/>
        <end position="311"/>
    </location>
</feature>
<dbReference type="EMBL" id="SLWM01000010">
    <property type="protein sequence ID" value="TCO19419.1"/>
    <property type="molecule type" value="Genomic_DNA"/>
</dbReference>
<evidence type="ECO:0000256" key="1">
    <source>
        <dbReference type="ARBA" id="ARBA00001933"/>
    </source>
</evidence>
<reference evidence="5 6" key="1">
    <citation type="journal article" date="2015" name="Stand. Genomic Sci.">
        <title>Genomic Encyclopedia of Bacterial and Archaeal Type Strains, Phase III: the genomes of soil and plant-associated and newly described type strains.</title>
        <authorList>
            <person name="Whitman W.B."/>
            <person name="Woyke T."/>
            <person name="Klenk H.P."/>
            <person name="Zhou Y."/>
            <person name="Lilburn T.G."/>
            <person name="Beck B.J."/>
            <person name="De Vos P."/>
            <person name="Vandamme P."/>
            <person name="Eisen J.A."/>
            <person name="Garrity G."/>
            <person name="Hugenholtz P."/>
            <person name="Kyrpides N.C."/>
        </authorList>
    </citation>
    <scope>NUCLEOTIDE SEQUENCE [LARGE SCALE GENOMIC DNA]</scope>
    <source>
        <strain evidence="5 6">VKM Ac-2538</strain>
    </source>
</reference>
<sequence>MKQLLSLPRVPLVAAPTPLLPAPRLSAEVGADVWLKRDDLTGLGLGGNKVRGLEYLLGDALAQGCDCLVTGAGPQSNWAMLAALAARRSGLTPYLVFYGSPTRPTGNLLLSELSEADVRFTGEHDRASVDTAIEKLGAELSATGRRPYLVPRGGATPLGAAGYVRASMELADQLMADGLSPSQLWLATGSCATQAGLVAASRWLRSPYEVVGVSVSRPGDECVARVTSLADGATRVLDLPYADADGVTVLGGYLGPGYGQASPEGDAAARLVARTEGVFLDPVFGAKAMAALVDAARAGRVDGPVVFLVTGGAPTLFAGPRGSL</sequence>
<keyword evidence="3" id="KW-0663">Pyridoxal phosphate</keyword>
<dbReference type="Pfam" id="PF00291">
    <property type="entry name" value="PALP"/>
    <property type="match status" value="1"/>
</dbReference>
<dbReference type="Gene3D" id="3.40.50.1100">
    <property type="match status" value="2"/>
</dbReference>
<evidence type="ECO:0000313" key="5">
    <source>
        <dbReference type="EMBL" id="TCO19419.1"/>
    </source>
</evidence>
<name>A0ABY2BH21_9ACTN</name>